<evidence type="ECO:0000256" key="1">
    <source>
        <dbReference type="ARBA" id="ARBA00006987"/>
    </source>
</evidence>
<feature type="chain" id="PRO_5046904196" evidence="2">
    <location>
        <begin position="19"/>
        <end position="324"/>
    </location>
</feature>
<dbReference type="PIRSF" id="PIRSF017082">
    <property type="entry name" value="YflP"/>
    <property type="match status" value="1"/>
</dbReference>
<dbReference type="PANTHER" id="PTHR42928">
    <property type="entry name" value="TRICARBOXYLATE-BINDING PROTEIN"/>
    <property type="match status" value="1"/>
</dbReference>
<evidence type="ECO:0000313" key="3">
    <source>
        <dbReference type="EMBL" id="MDR7092808.1"/>
    </source>
</evidence>
<sequence length="324" mass="33697">MRRFLALAIGLASLSAHANDTPAEPNFPNRPIRMIVGIAPGGGLDTGARLVAARMSTLLGQSVVVENKPGAGTTMGAALAAQAKPDGYTLFFSGTSMLIAPAVYKKLPYDTLSAFVPIGGVSWSQLVLVAHPSVPASNLKELVAAIKQKPGEYSYGSPGVGTPQHLVMEQLGKHTGARATHVPYRGAGPLMQDLVTGRVQIAMISSTAAEPQVKAGALKAIAVTRPMQAAGTPSWPPIANDFPGFDAYSSSFIVAPAGIAPAVAQRLSDALKAALASSELRKEMLDTGAVVEYVPPDTVARQIRAELPRWEAIAKESGASLDEK</sequence>
<name>A0ABU1V5S7_9BURK</name>
<organism evidence="3 4">
    <name type="scientific">Hydrogenophaga laconesensis</name>
    <dbReference type="NCBI Taxonomy" id="1805971"/>
    <lineage>
        <taxon>Bacteria</taxon>
        <taxon>Pseudomonadati</taxon>
        <taxon>Pseudomonadota</taxon>
        <taxon>Betaproteobacteria</taxon>
        <taxon>Burkholderiales</taxon>
        <taxon>Comamonadaceae</taxon>
        <taxon>Hydrogenophaga</taxon>
    </lineage>
</organism>
<dbReference type="Gene3D" id="3.40.190.150">
    <property type="entry name" value="Bordetella uptake gene, domain 1"/>
    <property type="match status" value="1"/>
</dbReference>
<comment type="caution">
    <text evidence="3">The sequence shown here is derived from an EMBL/GenBank/DDBJ whole genome shotgun (WGS) entry which is preliminary data.</text>
</comment>
<gene>
    <name evidence="3" type="ORF">J2X09_000531</name>
</gene>
<keyword evidence="2" id="KW-0732">Signal</keyword>
<dbReference type="RefSeq" id="WP_204731803.1">
    <property type="nucleotide sequence ID" value="NZ_JAVDWE010000001.1"/>
</dbReference>
<feature type="signal peptide" evidence="2">
    <location>
        <begin position="1"/>
        <end position="18"/>
    </location>
</feature>
<dbReference type="Proteomes" id="UP001265550">
    <property type="component" value="Unassembled WGS sequence"/>
</dbReference>
<dbReference type="SUPFAM" id="SSF53850">
    <property type="entry name" value="Periplasmic binding protein-like II"/>
    <property type="match status" value="1"/>
</dbReference>
<proteinExistence type="inferred from homology"/>
<evidence type="ECO:0000256" key="2">
    <source>
        <dbReference type="SAM" id="SignalP"/>
    </source>
</evidence>
<dbReference type="InterPro" id="IPR042100">
    <property type="entry name" value="Bug_dom1"/>
</dbReference>
<dbReference type="EMBL" id="JAVDWE010000001">
    <property type="protein sequence ID" value="MDR7092808.1"/>
    <property type="molecule type" value="Genomic_DNA"/>
</dbReference>
<keyword evidence="3" id="KW-0675">Receptor</keyword>
<dbReference type="PANTHER" id="PTHR42928:SF5">
    <property type="entry name" value="BLR1237 PROTEIN"/>
    <property type="match status" value="1"/>
</dbReference>
<dbReference type="InterPro" id="IPR005064">
    <property type="entry name" value="BUG"/>
</dbReference>
<keyword evidence="4" id="KW-1185">Reference proteome</keyword>
<protein>
    <submittedName>
        <fullName evidence="3">Tripartite-type tricarboxylate transporter receptor subunit TctC</fullName>
    </submittedName>
</protein>
<dbReference type="Gene3D" id="3.40.190.10">
    <property type="entry name" value="Periplasmic binding protein-like II"/>
    <property type="match status" value="1"/>
</dbReference>
<comment type="similarity">
    <text evidence="1">Belongs to the UPF0065 (bug) family.</text>
</comment>
<reference evidence="3 4" key="1">
    <citation type="submission" date="2023-07" db="EMBL/GenBank/DDBJ databases">
        <title>Sorghum-associated microbial communities from plants grown in Nebraska, USA.</title>
        <authorList>
            <person name="Schachtman D."/>
        </authorList>
    </citation>
    <scope>NUCLEOTIDE SEQUENCE [LARGE SCALE GENOMIC DNA]</scope>
    <source>
        <strain evidence="3 4">BE240</strain>
    </source>
</reference>
<evidence type="ECO:0000313" key="4">
    <source>
        <dbReference type="Proteomes" id="UP001265550"/>
    </source>
</evidence>
<dbReference type="Pfam" id="PF03401">
    <property type="entry name" value="TctC"/>
    <property type="match status" value="1"/>
</dbReference>
<accession>A0ABU1V5S7</accession>